<comment type="cofactor">
    <cofactor evidence="1">
        <name>Mg(2+)</name>
        <dbReference type="ChEBI" id="CHEBI:18420"/>
    </cofactor>
</comment>
<dbReference type="Gene3D" id="1.10.3090.10">
    <property type="entry name" value="cca-adding enzyme, domain 2"/>
    <property type="match status" value="1"/>
</dbReference>
<dbReference type="STRING" id="519424.AZF04_06410"/>
<evidence type="ECO:0000256" key="11">
    <source>
        <dbReference type="PROSITE-ProRule" id="PRU00703"/>
    </source>
</evidence>
<accession>A0A162EEJ1</accession>
<proteinExistence type="inferred from homology"/>
<evidence type="ECO:0000256" key="9">
    <source>
        <dbReference type="ARBA" id="ARBA00022842"/>
    </source>
</evidence>
<feature type="domain" description="CBS" evidence="13">
    <location>
        <begin position="312"/>
        <end position="371"/>
    </location>
</feature>
<evidence type="ECO:0000256" key="12">
    <source>
        <dbReference type="RuleBase" id="RU003953"/>
    </source>
</evidence>
<dbReference type="SUPFAM" id="SSF64182">
    <property type="entry name" value="DHH phosphoesterases"/>
    <property type="match status" value="1"/>
</dbReference>
<dbReference type="CDD" id="cd05398">
    <property type="entry name" value="NT_ClassII-CCAase"/>
    <property type="match status" value="1"/>
</dbReference>
<dbReference type="Pfam" id="PF00571">
    <property type="entry name" value="CBS"/>
    <property type="match status" value="2"/>
</dbReference>
<name>A0A162EEJ1_9BACI</name>
<evidence type="ECO:0000256" key="6">
    <source>
        <dbReference type="ARBA" id="ARBA00022695"/>
    </source>
</evidence>
<evidence type="ECO:0000256" key="8">
    <source>
        <dbReference type="ARBA" id="ARBA00022741"/>
    </source>
</evidence>
<comment type="similarity">
    <text evidence="2 12">Belongs to the tRNA nucleotidyltransferase/poly(A) polymerase family.</text>
</comment>
<organism evidence="14 15">
    <name type="scientific">Alkalihalobacillus trypoxylicola</name>
    <dbReference type="NCBI Taxonomy" id="519424"/>
    <lineage>
        <taxon>Bacteria</taxon>
        <taxon>Bacillati</taxon>
        <taxon>Bacillota</taxon>
        <taxon>Bacilli</taxon>
        <taxon>Bacillales</taxon>
        <taxon>Bacillaceae</taxon>
        <taxon>Alkalihalobacillus</taxon>
    </lineage>
</organism>
<dbReference type="GO" id="GO:0046872">
    <property type="term" value="F:metal ion binding"/>
    <property type="evidence" value="ECO:0007669"/>
    <property type="project" value="UniProtKB-KW"/>
</dbReference>
<evidence type="ECO:0000256" key="5">
    <source>
        <dbReference type="ARBA" id="ARBA00022694"/>
    </source>
</evidence>
<dbReference type="InterPro" id="IPR002646">
    <property type="entry name" value="PolA_pol_head_dom"/>
</dbReference>
<dbReference type="AlphaFoldDB" id="A0A162EEJ1"/>
<dbReference type="GO" id="GO:0000166">
    <property type="term" value="F:nucleotide binding"/>
    <property type="evidence" value="ECO:0007669"/>
    <property type="project" value="UniProtKB-KW"/>
</dbReference>
<gene>
    <name evidence="14" type="ORF">AZF04_06410</name>
</gene>
<dbReference type="PANTHER" id="PTHR47788">
    <property type="entry name" value="POLYA POLYMERASE"/>
    <property type="match status" value="1"/>
</dbReference>
<comment type="caution">
    <text evidence="14">The sequence shown here is derived from an EMBL/GenBank/DDBJ whole genome shotgun (WGS) entry which is preliminary data.</text>
</comment>
<dbReference type="SUPFAM" id="SSF81891">
    <property type="entry name" value="Poly A polymerase C-terminal region-like"/>
    <property type="match status" value="1"/>
</dbReference>
<evidence type="ECO:0000256" key="4">
    <source>
        <dbReference type="ARBA" id="ARBA00022679"/>
    </source>
</evidence>
<dbReference type="EMBL" id="LTAO01000012">
    <property type="protein sequence ID" value="KYG32389.1"/>
    <property type="molecule type" value="Genomic_DNA"/>
</dbReference>
<dbReference type="PANTHER" id="PTHR47788:SF1">
    <property type="entry name" value="A-ADDING TRNA NUCLEOTIDYLTRANSFERASE"/>
    <property type="match status" value="1"/>
</dbReference>
<evidence type="ECO:0000256" key="7">
    <source>
        <dbReference type="ARBA" id="ARBA00022723"/>
    </source>
</evidence>
<keyword evidence="6" id="KW-0548">Nucleotidyltransferase</keyword>
<dbReference type="Gene3D" id="3.10.580.10">
    <property type="entry name" value="CBS-domain"/>
    <property type="match status" value="1"/>
</dbReference>
<dbReference type="SUPFAM" id="SSF54631">
    <property type="entry name" value="CBS-domain pair"/>
    <property type="match status" value="1"/>
</dbReference>
<evidence type="ECO:0000313" key="14">
    <source>
        <dbReference type="EMBL" id="KYG32389.1"/>
    </source>
</evidence>
<dbReference type="GO" id="GO:0016779">
    <property type="term" value="F:nucleotidyltransferase activity"/>
    <property type="evidence" value="ECO:0007669"/>
    <property type="project" value="UniProtKB-KW"/>
</dbReference>
<dbReference type="InterPro" id="IPR038763">
    <property type="entry name" value="DHH_sf"/>
</dbReference>
<feature type="domain" description="CBS" evidence="13">
    <location>
        <begin position="375"/>
        <end position="431"/>
    </location>
</feature>
<dbReference type="Gene3D" id="3.10.310.30">
    <property type="match status" value="1"/>
</dbReference>
<evidence type="ECO:0000256" key="3">
    <source>
        <dbReference type="ARBA" id="ARBA00022555"/>
    </source>
</evidence>
<dbReference type="RefSeq" id="WP_061948653.1">
    <property type="nucleotide sequence ID" value="NZ_LTAO01000012.1"/>
</dbReference>
<keyword evidence="15" id="KW-1185">Reference proteome</keyword>
<evidence type="ECO:0000256" key="10">
    <source>
        <dbReference type="ARBA" id="ARBA00022884"/>
    </source>
</evidence>
<keyword evidence="5" id="KW-0819">tRNA processing</keyword>
<dbReference type="InterPro" id="IPR052390">
    <property type="entry name" value="tRNA_nt/polyA_polymerase"/>
</dbReference>
<keyword evidence="4 12" id="KW-0808">Transferase</keyword>
<dbReference type="Pfam" id="PF01368">
    <property type="entry name" value="DHH"/>
    <property type="match status" value="1"/>
</dbReference>
<evidence type="ECO:0000256" key="1">
    <source>
        <dbReference type="ARBA" id="ARBA00001946"/>
    </source>
</evidence>
<dbReference type="Pfam" id="PF01743">
    <property type="entry name" value="PolyA_pol"/>
    <property type="match status" value="1"/>
</dbReference>
<reference evidence="14" key="1">
    <citation type="submission" date="2016-02" db="EMBL/GenBank/DDBJ databases">
        <title>Genome sequence of Bacillus trypoxylicola KCTC 13244(T).</title>
        <authorList>
            <person name="Jeong H."/>
            <person name="Park S.-H."/>
            <person name="Choi S.-K."/>
        </authorList>
    </citation>
    <scope>NUCLEOTIDE SEQUENCE [LARGE SCALE GENOMIC DNA]</scope>
    <source>
        <strain evidence="14">KCTC 13244</strain>
    </source>
</reference>
<dbReference type="SMART" id="SM00116">
    <property type="entry name" value="CBS"/>
    <property type="match status" value="2"/>
</dbReference>
<dbReference type="Gene3D" id="3.90.1640.10">
    <property type="entry name" value="inorganic pyrophosphatase (n-terminal core)"/>
    <property type="match status" value="1"/>
</dbReference>
<dbReference type="InterPro" id="IPR000644">
    <property type="entry name" value="CBS_dom"/>
</dbReference>
<dbReference type="Proteomes" id="UP000075806">
    <property type="component" value="Unassembled WGS sequence"/>
</dbReference>
<dbReference type="PROSITE" id="PS51371">
    <property type="entry name" value="CBS"/>
    <property type="match status" value="2"/>
</dbReference>
<dbReference type="InterPro" id="IPR043519">
    <property type="entry name" value="NT_sf"/>
</dbReference>
<dbReference type="Gene3D" id="3.30.460.10">
    <property type="entry name" value="Beta Polymerase, domain 2"/>
    <property type="match status" value="1"/>
</dbReference>
<protein>
    <recommendedName>
        <fullName evidence="13">CBS domain-containing protein</fullName>
    </recommendedName>
</protein>
<dbReference type="InterPro" id="IPR001667">
    <property type="entry name" value="DDH_dom"/>
</dbReference>
<evidence type="ECO:0000259" key="13">
    <source>
        <dbReference type="PROSITE" id="PS51371"/>
    </source>
</evidence>
<dbReference type="GO" id="GO:0000049">
    <property type="term" value="F:tRNA binding"/>
    <property type="evidence" value="ECO:0007669"/>
    <property type="project" value="UniProtKB-KW"/>
</dbReference>
<keyword evidence="8" id="KW-0547">Nucleotide-binding</keyword>
<keyword evidence="10 12" id="KW-0694">RNA-binding</keyword>
<dbReference type="InterPro" id="IPR046342">
    <property type="entry name" value="CBS_dom_sf"/>
</dbReference>
<dbReference type="SUPFAM" id="SSF81301">
    <property type="entry name" value="Nucleotidyltransferase"/>
    <property type="match status" value="1"/>
</dbReference>
<keyword evidence="9" id="KW-0460">Magnesium</keyword>
<dbReference type="CDD" id="cd04595">
    <property type="entry name" value="CBS_pair_DHH_polyA_Pol_assoc"/>
    <property type="match status" value="1"/>
</dbReference>
<sequence length="847" mass="96567">MQIIHSHTQLDFDGFASMIAAQKLYPQANLVLPEKQNPALAQFLAIHRDHFRFLAKEDITWSKVDTCIIVDVTNPNRIEIPYEQLKHADFIVYDHHPINENRIKASSESIVELGASVTLLIEEIIENNLTITPFEATLFGLGLYSDTGHFTYDHTTARDLEAASFLFHQGLDLDFINQFSEQSFSAEEQILFKQLLISGTKHSIDGLTVFLTIFEQSEYVNHLAFLTGKLLETTEADAAIAVVKMNKHVYVVARGHGERINVRELILKLGGNGHELAASATVKRANLQTVYSDVESMLPLMLKPAITAAQLMSSPVKVVHEKDKISYAAEQMQQFGHTGLPVLSEDEQLVGVISRKDVDKALRHDLGHAPIKAYMTTEPITVSESVTLEHIQELMIAHNIGRLLVERENRVIGIISRSDMVEVLHNKRYREHLHNRSAIHSLNKVDGLLKSSLSSDTFQLLKTVGEEAEIKGVSAYLIGGFVRDLLLKRQNQDIDIVIVGDAIAFGQHLASIMQGQLQEHQQFGTATLILSDSKKIDLVTCRTEYYKNPAELPTVHFSNLKEDLARRDFSINAMAISLNTTNFGELIDYFNGKVDLVEGKIRILHTLSFVEDPTRIFRAVRFAHRLKYRLDSQTRELAKNAGASLKRLSYTRILAEFHLIQKEKNGYELFYQLDELCVWNHLFNKSITTEHWHLFEKLLLHKQEKTMMLLTALIFESDGWIDIITPYALTVEDKVFLQHLIEATNLPPFNNMGEFHKFAHCLKSEALIFYALSRKGEFSNQILEYVARRDSLKRLLNGHDLKKLDVPVGPLFKEILLRLEQRQLNQELLSREEAINWVKEELRNEPY</sequence>
<keyword evidence="11" id="KW-0129">CBS domain</keyword>
<evidence type="ECO:0000313" key="15">
    <source>
        <dbReference type="Proteomes" id="UP000075806"/>
    </source>
</evidence>
<keyword evidence="3" id="KW-0820">tRNA-binding</keyword>
<dbReference type="OrthoDB" id="9805698at2"/>
<keyword evidence="7" id="KW-0479">Metal-binding</keyword>
<evidence type="ECO:0000256" key="2">
    <source>
        <dbReference type="ARBA" id="ARBA00007265"/>
    </source>
</evidence>
<dbReference type="GO" id="GO:0008033">
    <property type="term" value="P:tRNA processing"/>
    <property type="evidence" value="ECO:0007669"/>
    <property type="project" value="UniProtKB-KW"/>
</dbReference>